<dbReference type="Pfam" id="PF13668">
    <property type="entry name" value="Ferritin_2"/>
    <property type="match status" value="1"/>
</dbReference>
<feature type="chain" id="PRO_5007871351" description="Ferritin-like domain-containing protein" evidence="1">
    <location>
        <begin position="21"/>
        <end position="306"/>
    </location>
</feature>
<feature type="signal peptide" evidence="1">
    <location>
        <begin position="1"/>
        <end position="20"/>
    </location>
</feature>
<dbReference type="InterPro" id="IPR009078">
    <property type="entry name" value="Ferritin-like_SF"/>
</dbReference>
<accession>A0A166BTY9</accession>
<organism evidence="2 3">
    <name type="scientific">Athelia psychrophila</name>
    <dbReference type="NCBI Taxonomy" id="1759441"/>
    <lineage>
        <taxon>Eukaryota</taxon>
        <taxon>Fungi</taxon>
        <taxon>Dikarya</taxon>
        <taxon>Basidiomycota</taxon>
        <taxon>Agaricomycotina</taxon>
        <taxon>Agaricomycetes</taxon>
        <taxon>Agaricomycetidae</taxon>
        <taxon>Atheliales</taxon>
        <taxon>Atheliaceae</taxon>
        <taxon>Athelia</taxon>
    </lineage>
</organism>
<protein>
    <recommendedName>
        <fullName evidence="4">Ferritin-like domain-containing protein</fullName>
    </recommendedName>
</protein>
<evidence type="ECO:0000313" key="3">
    <source>
        <dbReference type="Proteomes" id="UP000076532"/>
    </source>
</evidence>
<keyword evidence="1" id="KW-0732">Signal</keyword>
<dbReference type="SUPFAM" id="SSF47240">
    <property type="entry name" value="Ferritin-like"/>
    <property type="match status" value="1"/>
</dbReference>
<dbReference type="Proteomes" id="UP000076532">
    <property type="component" value="Unassembled WGS sequence"/>
</dbReference>
<reference evidence="2 3" key="1">
    <citation type="journal article" date="2016" name="Mol. Biol. Evol.">
        <title>Comparative Genomics of Early-Diverging Mushroom-Forming Fungi Provides Insights into the Origins of Lignocellulose Decay Capabilities.</title>
        <authorList>
            <person name="Nagy L.G."/>
            <person name="Riley R."/>
            <person name="Tritt A."/>
            <person name="Adam C."/>
            <person name="Daum C."/>
            <person name="Floudas D."/>
            <person name="Sun H."/>
            <person name="Yadav J.S."/>
            <person name="Pangilinan J."/>
            <person name="Larsson K.H."/>
            <person name="Matsuura K."/>
            <person name="Barry K."/>
            <person name="Labutti K."/>
            <person name="Kuo R."/>
            <person name="Ohm R.A."/>
            <person name="Bhattacharya S.S."/>
            <person name="Shirouzu T."/>
            <person name="Yoshinaga Y."/>
            <person name="Martin F.M."/>
            <person name="Grigoriev I.V."/>
            <person name="Hibbett D.S."/>
        </authorList>
    </citation>
    <scope>NUCLEOTIDE SEQUENCE [LARGE SCALE GENOMIC DNA]</scope>
    <source>
        <strain evidence="2 3">CBS 109695</strain>
    </source>
</reference>
<dbReference type="InterPro" id="IPR039254">
    <property type="entry name" value="Rds1"/>
</dbReference>
<evidence type="ECO:0000313" key="2">
    <source>
        <dbReference type="EMBL" id="KZP12971.1"/>
    </source>
</evidence>
<evidence type="ECO:0000256" key="1">
    <source>
        <dbReference type="SAM" id="SignalP"/>
    </source>
</evidence>
<dbReference type="AlphaFoldDB" id="A0A166BTY9"/>
<evidence type="ECO:0008006" key="4">
    <source>
        <dbReference type="Google" id="ProtNLM"/>
    </source>
</evidence>
<dbReference type="STRING" id="436010.A0A166BTY9"/>
<dbReference type="PANTHER" id="PTHR38705">
    <property type="entry name" value="PROTEIN RDS1"/>
    <property type="match status" value="1"/>
</dbReference>
<proteinExistence type="predicted"/>
<dbReference type="PANTHER" id="PTHR38705:SF1">
    <property type="entry name" value="PROTEIN RDS1"/>
    <property type="match status" value="1"/>
</dbReference>
<sequence length="306" mass="32294">MKFTASFTAFCIAAVASASALPSKRAAAVTDAQVLNFALTLEHLENAFYQQGLAKHSAAEFQKAKLPAWVRGRFEQIMKHESTHVSFLETALGEGHYVQPCTYNFGDKTVKDFVDFSGMVETVGTSAYTGAAQLISDKDYLTAAASILATEARQTAWVNSVVRGGAPWSTSFEAPLDVNQIYTIASSVISSCPAGNANLLPPLTAFPALTLPADAMPGKSVKLAYTPAKGAKADGDKWVAFISGLTTVFVPLPQSGHVTIPKELYGVVFAMVTNNGTVADDGTTLAGPAYLNFDFGSDGKAAEFAI</sequence>
<gene>
    <name evidence="2" type="ORF">FIBSPDRAFT_869739</name>
</gene>
<dbReference type="OrthoDB" id="1001765at2759"/>
<keyword evidence="3" id="KW-1185">Reference proteome</keyword>
<name>A0A166BTY9_9AGAM</name>
<dbReference type="EMBL" id="KV417639">
    <property type="protein sequence ID" value="KZP12971.1"/>
    <property type="molecule type" value="Genomic_DNA"/>
</dbReference>